<dbReference type="Proteomes" id="UP000000851">
    <property type="component" value="Chromosome"/>
</dbReference>
<dbReference type="InterPro" id="IPR036388">
    <property type="entry name" value="WH-like_DNA-bd_sf"/>
</dbReference>
<dbReference type="HOGENOM" id="CLU_140868_0_0_11"/>
<keyword evidence="2" id="KW-1185">Reference proteome</keyword>
<gene>
    <name evidence="1" type="ordered locus">Caci_1973</name>
</gene>
<dbReference type="RefSeq" id="WP_012786186.1">
    <property type="nucleotide sequence ID" value="NC_013131.1"/>
</dbReference>
<dbReference type="InterPro" id="IPR036390">
    <property type="entry name" value="WH_DNA-bd_sf"/>
</dbReference>
<evidence type="ECO:0008006" key="3">
    <source>
        <dbReference type="Google" id="ProtNLM"/>
    </source>
</evidence>
<dbReference type="eggNOG" id="COG1846">
    <property type="taxonomic scope" value="Bacteria"/>
</dbReference>
<dbReference type="AlphaFoldDB" id="C7QEK2"/>
<dbReference type="InParanoid" id="C7QEK2"/>
<evidence type="ECO:0000313" key="1">
    <source>
        <dbReference type="EMBL" id="ACU70893.1"/>
    </source>
</evidence>
<dbReference type="OrthoDB" id="3873397at2"/>
<dbReference type="EMBL" id="CP001700">
    <property type="protein sequence ID" value="ACU70893.1"/>
    <property type="molecule type" value="Genomic_DNA"/>
</dbReference>
<evidence type="ECO:0000313" key="2">
    <source>
        <dbReference type="Proteomes" id="UP000000851"/>
    </source>
</evidence>
<protein>
    <recommendedName>
        <fullName evidence="3">Transcriptional regulator, MarR family</fullName>
    </recommendedName>
</protein>
<organism evidence="1 2">
    <name type="scientific">Catenulispora acidiphila (strain DSM 44928 / JCM 14897 / NBRC 102108 / NRRL B-24433 / ID139908)</name>
    <dbReference type="NCBI Taxonomy" id="479433"/>
    <lineage>
        <taxon>Bacteria</taxon>
        <taxon>Bacillati</taxon>
        <taxon>Actinomycetota</taxon>
        <taxon>Actinomycetes</taxon>
        <taxon>Catenulisporales</taxon>
        <taxon>Catenulisporaceae</taxon>
        <taxon>Catenulispora</taxon>
    </lineage>
</organism>
<name>C7QEK2_CATAD</name>
<accession>C7QEK2</accession>
<dbReference type="KEGG" id="cai:Caci_1973"/>
<dbReference type="SUPFAM" id="SSF46785">
    <property type="entry name" value="Winged helix' DNA-binding domain"/>
    <property type="match status" value="1"/>
</dbReference>
<dbReference type="Gene3D" id="1.10.10.10">
    <property type="entry name" value="Winged helix-like DNA-binding domain superfamily/Winged helix DNA-binding domain"/>
    <property type="match status" value="1"/>
</dbReference>
<sequence length="158" mass="16280" precursor="true">MTDTTATATATIAAPPLNARVIALAHYAGRALVERVMAGHGSSFLQNVTLRAAAVADGSITPDALAAEVTDALKIDKSDADAVIEELITANLMEADPIDPSWIQLTDAGRDLYARSSADTGAIAARLYDGIPAEDLKIAGRVLTLIAQRANAELAAAA</sequence>
<proteinExistence type="predicted"/>
<reference evidence="1 2" key="1">
    <citation type="journal article" date="2009" name="Stand. Genomic Sci.">
        <title>Complete genome sequence of Catenulispora acidiphila type strain (ID 139908).</title>
        <authorList>
            <person name="Copeland A."/>
            <person name="Lapidus A."/>
            <person name="Glavina Del Rio T."/>
            <person name="Nolan M."/>
            <person name="Lucas S."/>
            <person name="Chen F."/>
            <person name="Tice H."/>
            <person name="Cheng J.F."/>
            <person name="Bruce D."/>
            <person name="Goodwin L."/>
            <person name="Pitluck S."/>
            <person name="Mikhailova N."/>
            <person name="Pati A."/>
            <person name="Ivanova N."/>
            <person name="Mavromatis K."/>
            <person name="Chen A."/>
            <person name="Palaniappan K."/>
            <person name="Chain P."/>
            <person name="Land M."/>
            <person name="Hauser L."/>
            <person name="Chang Y.J."/>
            <person name="Jeffries C.D."/>
            <person name="Chertkov O."/>
            <person name="Brettin T."/>
            <person name="Detter J.C."/>
            <person name="Han C."/>
            <person name="Ali Z."/>
            <person name="Tindall B.J."/>
            <person name="Goker M."/>
            <person name="Bristow J."/>
            <person name="Eisen J.A."/>
            <person name="Markowitz V."/>
            <person name="Hugenholtz P."/>
            <person name="Kyrpides N.C."/>
            <person name="Klenk H.P."/>
        </authorList>
    </citation>
    <scope>NUCLEOTIDE SEQUENCE [LARGE SCALE GENOMIC DNA]</scope>
    <source>
        <strain evidence="2">DSM 44928 / JCM 14897 / NBRC 102108 / NRRL B-24433 / ID139908</strain>
    </source>
</reference>